<sequence length="296" mass="33737">MVEKRVMNEILKIRSEWKKGDDQRDAGLPLEVPGVTRINNLAYGPDPKWHLLDIYRPQNVTGKIPTIISIHGGGWCYGTKETYQFYGLGLAKRGFAFINPNYRLAPEVTFPAELDDVDRYIHWVAQHAAEYNLDPENVFLVGDSAGGQMAEQYVAMLKNPSYRQKFGYQLTNLHFRAVALNSAAVFLLDPGMISGPVKGYFTDEVLLKQRDLLATEEYINDNFLPTFISTANQDFIHDASVKFADFLTEKGIEHVFKEYGDQEHPRPHVFLINQKDPIAAQANDDEVAFFKKYLQK</sequence>
<dbReference type="RefSeq" id="WP_010580811.1">
    <property type="nucleotide sequence ID" value="NZ_AHYZ01000125.1"/>
</dbReference>
<dbReference type="STRING" id="1133569.FD21_GL000971"/>
<name>A0A0R2CA25_9LACO</name>
<keyword evidence="4" id="KW-1185">Reference proteome</keyword>
<dbReference type="GO" id="GO:0016787">
    <property type="term" value="F:hydrolase activity"/>
    <property type="evidence" value="ECO:0007669"/>
    <property type="project" value="UniProtKB-KW"/>
</dbReference>
<gene>
    <name evidence="3" type="ORF">FD21_GL000971</name>
</gene>
<dbReference type="OrthoDB" id="9815425at2"/>
<dbReference type="InterPro" id="IPR049492">
    <property type="entry name" value="BD-FAE-like_dom"/>
</dbReference>
<dbReference type="ESTHER" id="9laco-a0a0r2ca25">
    <property type="family name" value="BD-FAE"/>
</dbReference>
<keyword evidence="1" id="KW-0378">Hydrolase</keyword>
<dbReference type="eggNOG" id="COG0657">
    <property type="taxonomic scope" value="Bacteria"/>
</dbReference>
<reference evidence="3 4" key="1">
    <citation type="journal article" date="2015" name="Genome Announc.">
        <title>Expanding the biotechnology potential of lactobacilli through comparative genomics of 213 strains and associated genera.</title>
        <authorList>
            <person name="Sun Z."/>
            <person name="Harris H.M."/>
            <person name="McCann A."/>
            <person name="Guo C."/>
            <person name="Argimon S."/>
            <person name="Zhang W."/>
            <person name="Yang X."/>
            <person name="Jeffery I.B."/>
            <person name="Cooney J.C."/>
            <person name="Kagawa T.F."/>
            <person name="Liu W."/>
            <person name="Song Y."/>
            <person name="Salvetti E."/>
            <person name="Wrobel A."/>
            <person name="Rasinkangas P."/>
            <person name="Parkhill J."/>
            <person name="Rea M.C."/>
            <person name="O'Sullivan O."/>
            <person name="Ritari J."/>
            <person name="Douillard F.P."/>
            <person name="Paul Ross R."/>
            <person name="Yang R."/>
            <person name="Briner A.E."/>
            <person name="Felis G.E."/>
            <person name="de Vos W.M."/>
            <person name="Barrangou R."/>
            <person name="Klaenhammer T.R."/>
            <person name="Caufield P.W."/>
            <person name="Cui Y."/>
            <person name="Zhang H."/>
            <person name="O'Toole P.W."/>
        </authorList>
    </citation>
    <scope>NUCLEOTIDE SEQUENCE [LARGE SCALE GENOMIC DNA]</scope>
    <source>
        <strain evidence="3 4">DSM 20605</strain>
    </source>
</reference>
<dbReference type="EMBL" id="AYYX01000026">
    <property type="protein sequence ID" value="KRM88657.1"/>
    <property type="molecule type" value="Genomic_DNA"/>
</dbReference>
<dbReference type="Gene3D" id="3.40.50.1820">
    <property type="entry name" value="alpha/beta hydrolase"/>
    <property type="match status" value="1"/>
</dbReference>
<dbReference type="PANTHER" id="PTHR48081">
    <property type="entry name" value="AB HYDROLASE SUPERFAMILY PROTEIN C4A8.06C"/>
    <property type="match status" value="1"/>
</dbReference>
<evidence type="ECO:0000259" key="2">
    <source>
        <dbReference type="Pfam" id="PF20434"/>
    </source>
</evidence>
<dbReference type="Proteomes" id="UP000051576">
    <property type="component" value="Unassembled WGS sequence"/>
</dbReference>
<dbReference type="PATRIC" id="fig|1133569.4.peg.1090"/>
<evidence type="ECO:0000313" key="3">
    <source>
        <dbReference type="EMBL" id="KRM88657.1"/>
    </source>
</evidence>
<protein>
    <recommendedName>
        <fullName evidence="2">BD-FAE-like domain-containing protein</fullName>
    </recommendedName>
</protein>
<dbReference type="SUPFAM" id="SSF53474">
    <property type="entry name" value="alpha/beta-Hydrolases"/>
    <property type="match status" value="1"/>
</dbReference>
<proteinExistence type="predicted"/>
<dbReference type="InterPro" id="IPR050300">
    <property type="entry name" value="GDXG_lipolytic_enzyme"/>
</dbReference>
<dbReference type="Pfam" id="PF20434">
    <property type="entry name" value="BD-FAE"/>
    <property type="match status" value="1"/>
</dbReference>
<feature type="domain" description="BD-FAE-like" evidence="2">
    <location>
        <begin position="52"/>
        <end position="159"/>
    </location>
</feature>
<organism evidence="3 4">
    <name type="scientific">Liquorilactobacillus vini DSM 20605</name>
    <dbReference type="NCBI Taxonomy" id="1133569"/>
    <lineage>
        <taxon>Bacteria</taxon>
        <taxon>Bacillati</taxon>
        <taxon>Bacillota</taxon>
        <taxon>Bacilli</taxon>
        <taxon>Lactobacillales</taxon>
        <taxon>Lactobacillaceae</taxon>
        <taxon>Liquorilactobacillus</taxon>
    </lineage>
</organism>
<dbReference type="InterPro" id="IPR029058">
    <property type="entry name" value="AB_hydrolase_fold"/>
</dbReference>
<evidence type="ECO:0000256" key="1">
    <source>
        <dbReference type="ARBA" id="ARBA00022801"/>
    </source>
</evidence>
<accession>A0A0R2CA25</accession>
<comment type="caution">
    <text evidence="3">The sequence shown here is derived from an EMBL/GenBank/DDBJ whole genome shotgun (WGS) entry which is preliminary data.</text>
</comment>
<evidence type="ECO:0000313" key="4">
    <source>
        <dbReference type="Proteomes" id="UP000051576"/>
    </source>
</evidence>
<dbReference type="AlphaFoldDB" id="A0A0R2CA25"/>